<proteinExistence type="predicted"/>
<gene>
    <name evidence="8" type="ORF">DMI76_05830</name>
</gene>
<dbReference type="InterPro" id="IPR011701">
    <property type="entry name" value="MFS"/>
</dbReference>
<evidence type="ECO:0000313" key="9">
    <source>
        <dbReference type="Proteomes" id="UP000642553"/>
    </source>
</evidence>
<dbReference type="GO" id="GO:0005886">
    <property type="term" value="C:plasma membrane"/>
    <property type="evidence" value="ECO:0007669"/>
    <property type="project" value="UniProtKB-SubCell"/>
</dbReference>
<feature type="transmembrane region" description="Helical" evidence="7">
    <location>
        <begin position="426"/>
        <end position="448"/>
    </location>
</feature>
<dbReference type="Proteomes" id="UP000642553">
    <property type="component" value="Chromosome"/>
</dbReference>
<keyword evidence="4 7" id="KW-0812">Transmembrane</keyword>
<dbReference type="EMBL" id="CP029701">
    <property type="protein sequence ID" value="QHV62911.1"/>
    <property type="molecule type" value="Genomic_DNA"/>
</dbReference>
<feature type="transmembrane region" description="Helical" evidence="7">
    <location>
        <begin position="391"/>
        <end position="414"/>
    </location>
</feature>
<evidence type="ECO:0000256" key="5">
    <source>
        <dbReference type="ARBA" id="ARBA00022989"/>
    </source>
</evidence>
<feature type="transmembrane region" description="Helical" evidence="7">
    <location>
        <begin position="119"/>
        <end position="139"/>
    </location>
</feature>
<evidence type="ECO:0000256" key="7">
    <source>
        <dbReference type="SAM" id="Phobius"/>
    </source>
</evidence>
<dbReference type="GO" id="GO:0022857">
    <property type="term" value="F:transmembrane transporter activity"/>
    <property type="evidence" value="ECO:0007669"/>
    <property type="project" value="InterPro"/>
</dbReference>
<feature type="transmembrane region" description="Helical" evidence="7">
    <location>
        <begin position="184"/>
        <end position="205"/>
    </location>
</feature>
<dbReference type="Pfam" id="PF07690">
    <property type="entry name" value="MFS_1"/>
    <property type="match status" value="1"/>
</dbReference>
<keyword evidence="3" id="KW-1003">Cell membrane</keyword>
<evidence type="ECO:0000256" key="3">
    <source>
        <dbReference type="ARBA" id="ARBA00022475"/>
    </source>
</evidence>
<keyword evidence="5 7" id="KW-1133">Transmembrane helix</keyword>
<feature type="transmembrane region" description="Helical" evidence="7">
    <location>
        <begin position="335"/>
        <end position="358"/>
    </location>
</feature>
<dbReference type="PANTHER" id="PTHR43266">
    <property type="entry name" value="MACROLIDE-EFFLUX PROTEIN"/>
    <property type="match status" value="1"/>
</dbReference>
<evidence type="ECO:0000256" key="1">
    <source>
        <dbReference type="ARBA" id="ARBA00004651"/>
    </source>
</evidence>
<reference evidence="8" key="1">
    <citation type="submission" date="2018-05" db="EMBL/GenBank/DDBJ databases">
        <title>Complete genome sequnece of Akkermansia muciniphila EB-AMDK-40.</title>
        <authorList>
            <person name="Nam Y.-D."/>
            <person name="Chung W.-H."/>
            <person name="Park Y.S."/>
            <person name="Kang J."/>
        </authorList>
    </citation>
    <scope>NUCLEOTIDE SEQUENCE</scope>
    <source>
        <strain evidence="8">EB-AMDK-40</strain>
    </source>
</reference>
<sequence>MKLPWSAASCSWPSSACCACSAAPDWKKRRSPTCNFMNPSPHTPGHARKVPWGAFWRLVLIQAQNSFNEKGAQFLLIPLGVWLYGTQGDLEYPLGAIIVLPFILFSPFVGWLSDRFCKARIIQSMALLQICVLAGMYWSLRTHNLDGAILWFCVFAVQATIFSPSKKGIVKDIVGTSRMGFASGIVEMASILSLLIGQIGVFVWFRYLLEPSTDTVWHHWLGEGFFQWFDAWLKPSGLNDGWYAASFPCLVFLLMAVPVAISSFYLPRYAPEGFRPFSWSLFYEHFHQLGKLWKNRNLRVSEMGIGYFWFFGGTIMLMTIQMAKEISGGSDDFSSVGAVLMAWMSGGTVLGGILASLICRRHIRMNVSVAGGALMALSCVALSTVSMTSTVFYALLMAAGISAALFLVPLNAFFQDRADNDKRGDMIAAGNLVDCVLGLMAVGFQYAMMLVIPPSWQFVVMGILSLGMAWVIFRFSRVAPGAR</sequence>
<keyword evidence="6 7" id="KW-0472">Membrane</keyword>
<name>A0AAE6TA02_9BACT</name>
<evidence type="ECO:0000256" key="2">
    <source>
        <dbReference type="ARBA" id="ARBA00022448"/>
    </source>
</evidence>
<dbReference type="SUPFAM" id="SSF103473">
    <property type="entry name" value="MFS general substrate transporter"/>
    <property type="match status" value="1"/>
</dbReference>
<evidence type="ECO:0000256" key="4">
    <source>
        <dbReference type="ARBA" id="ARBA00022692"/>
    </source>
</evidence>
<feature type="transmembrane region" description="Helical" evidence="7">
    <location>
        <begin position="242"/>
        <end position="266"/>
    </location>
</feature>
<keyword evidence="2" id="KW-0813">Transport</keyword>
<evidence type="ECO:0000256" key="6">
    <source>
        <dbReference type="ARBA" id="ARBA00023136"/>
    </source>
</evidence>
<protein>
    <submittedName>
        <fullName evidence="8">MFS transporter</fullName>
    </submittedName>
</protein>
<feature type="transmembrane region" description="Helical" evidence="7">
    <location>
        <begin position="92"/>
        <end position="112"/>
    </location>
</feature>
<accession>A0AAE6TA02</accession>
<feature type="transmembrane region" description="Helical" evidence="7">
    <location>
        <begin position="365"/>
        <end position="385"/>
    </location>
</feature>
<dbReference type="AlphaFoldDB" id="A0AAE6TA02"/>
<dbReference type="Gene3D" id="1.20.1250.20">
    <property type="entry name" value="MFS general substrate transporter like domains"/>
    <property type="match status" value="1"/>
</dbReference>
<dbReference type="InterPro" id="IPR036259">
    <property type="entry name" value="MFS_trans_sf"/>
</dbReference>
<feature type="transmembrane region" description="Helical" evidence="7">
    <location>
        <begin position="304"/>
        <end position="323"/>
    </location>
</feature>
<comment type="subcellular location">
    <subcellularLocation>
        <location evidence="1">Cell membrane</location>
        <topology evidence="1">Multi-pass membrane protein</topology>
    </subcellularLocation>
</comment>
<organism evidence="8 9">
    <name type="scientific">Akkermansia massiliensis</name>
    <dbReference type="NCBI Taxonomy" id="2927224"/>
    <lineage>
        <taxon>Bacteria</taxon>
        <taxon>Pseudomonadati</taxon>
        <taxon>Verrucomicrobiota</taxon>
        <taxon>Verrucomicrobiia</taxon>
        <taxon>Verrucomicrobiales</taxon>
        <taxon>Akkermansiaceae</taxon>
        <taxon>Akkermansia</taxon>
    </lineage>
</organism>
<feature type="transmembrane region" description="Helical" evidence="7">
    <location>
        <begin position="454"/>
        <end position="473"/>
    </location>
</feature>
<feature type="transmembrane region" description="Helical" evidence="7">
    <location>
        <begin position="145"/>
        <end position="163"/>
    </location>
</feature>
<dbReference type="PANTHER" id="PTHR43266:SF2">
    <property type="entry name" value="MAJOR FACILITATOR SUPERFAMILY (MFS) PROFILE DOMAIN-CONTAINING PROTEIN"/>
    <property type="match status" value="1"/>
</dbReference>
<evidence type="ECO:0000313" key="8">
    <source>
        <dbReference type="EMBL" id="QHV62911.1"/>
    </source>
</evidence>